<dbReference type="Proteomes" id="UP000046393">
    <property type="component" value="Unplaced"/>
</dbReference>
<feature type="region of interest" description="Disordered" evidence="1">
    <location>
        <begin position="683"/>
        <end position="702"/>
    </location>
</feature>
<protein>
    <submittedName>
        <fullName evidence="3">Cardiomyopathy-associated protein 5</fullName>
    </submittedName>
</protein>
<feature type="compositionally biased region" description="Basic and acidic residues" evidence="1">
    <location>
        <begin position="105"/>
        <end position="116"/>
    </location>
</feature>
<feature type="compositionally biased region" description="Low complexity" evidence="1">
    <location>
        <begin position="427"/>
        <end position="441"/>
    </location>
</feature>
<evidence type="ECO:0000313" key="2">
    <source>
        <dbReference type="Proteomes" id="UP000046393"/>
    </source>
</evidence>
<feature type="compositionally biased region" description="Basic and acidic residues" evidence="1">
    <location>
        <begin position="155"/>
        <end position="168"/>
    </location>
</feature>
<feature type="compositionally biased region" description="Basic and acidic residues" evidence="1">
    <location>
        <begin position="487"/>
        <end position="503"/>
    </location>
</feature>
<sequence>MSVEVQPAENDDLLDQIFGAEIHLPEVKTTGKFADGEVTKTVKVTEESHYEKTNGFSSTHEEKIIEQHEVFHHESSHQEFKEVHEVEAHTESKIEGHDTEEEDKTEEHLAVEDEHIMPNIAEESSRYSSDSETETSETIVKEHAEGEDKDEEEHAYEVVKPRQKDKLAPLRSPIQDQLIAEMREKQNGQEKEDYYEQIVEEDVPLGDDTNQSYEDSKENGAKLEEKAESFLEYDKIKRAEVMEEKISEPNFDIDMKSEDYDHELAKFDERAGLESTGSHMAESVQNLRDDDADKKSIQFSDLPMDSENKEIHWEHTDGINNSMFYNDNIVLKRSEKFSMHRERESSDAAASEGYQNSEADKHVVYSTVAESKETINNNQDLDEEALSGPGVQNLRSLFESGSKNTQKKTGHPPQKVHEVYGHFDTIEPQQPKEVPQQKTTPVPEPHHEEHHDKEPVRETFVPSVEHEEQKPVNELLNMFGGRKQPTPKKEVPKTVVHKVDRPINRVPAIRSRASSVSSEKDKAVEQTGKAALPSLKHKMRSPIFTSKDQFQSVRVVKNVRQFVKIWGRAPYTPDSPHPMSPVYTSYDTDYLSQEKPHVLKPTASRRSSVANLTNIFSGQHENAQSRATEHVEDVEPEMPAKTQQEIESEAKVETAPHIISAMDKIEDVQIDDIPVSERRKMFEKNVPKRKDSQADKHHYGGRQVAQVKAVVREEPVEEVLKPEKEQTSIVEEITNDTEEMKDYITNLIPVSQRRKMFEAR</sequence>
<dbReference type="WBParaSite" id="SMUV_0000002101-mRNA-1">
    <property type="protein sequence ID" value="SMUV_0000002101-mRNA-1"/>
    <property type="gene ID" value="SMUV_0000002101"/>
</dbReference>
<feature type="compositionally biased region" description="Basic and acidic residues" evidence="1">
    <location>
        <begin position="214"/>
        <end position="225"/>
    </location>
</feature>
<feature type="compositionally biased region" description="Basic and acidic residues" evidence="1">
    <location>
        <begin position="444"/>
        <end position="456"/>
    </location>
</feature>
<keyword evidence="2" id="KW-1185">Reference proteome</keyword>
<name>A0A0N5A7L7_9BILA</name>
<feature type="compositionally biased region" description="Basic and acidic residues" evidence="1">
    <location>
        <begin position="683"/>
        <end position="698"/>
    </location>
</feature>
<accession>A0A0N5A7L7</accession>
<feature type="compositionally biased region" description="Acidic residues" evidence="1">
    <location>
        <begin position="195"/>
        <end position="205"/>
    </location>
</feature>
<feature type="compositionally biased region" description="Basic and acidic residues" evidence="1">
    <location>
        <begin position="181"/>
        <end position="194"/>
    </location>
</feature>
<organism evidence="2 3">
    <name type="scientific">Syphacia muris</name>
    <dbReference type="NCBI Taxonomy" id="451379"/>
    <lineage>
        <taxon>Eukaryota</taxon>
        <taxon>Metazoa</taxon>
        <taxon>Ecdysozoa</taxon>
        <taxon>Nematoda</taxon>
        <taxon>Chromadorea</taxon>
        <taxon>Rhabditida</taxon>
        <taxon>Spirurina</taxon>
        <taxon>Oxyuridomorpha</taxon>
        <taxon>Oxyuroidea</taxon>
        <taxon>Oxyuridae</taxon>
        <taxon>Syphacia</taxon>
    </lineage>
</organism>
<reference evidence="3" key="1">
    <citation type="submission" date="2017-02" db="UniProtKB">
        <authorList>
            <consortium name="WormBaseParasite"/>
        </authorList>
    </citation>
    <scope>IDENTIFICATION</scope>
</reference>
<evidence type="ECO:0000256" key="1">
    <source>
        <dbReference type="SAM" id="MobiDB-lite"/>
    </source>
</evidence>
<feature type="region of interest" description="Disordered" evidence="1">
    <location>
        <begin position="478"/>
        <end position="527"/>
    </location>
</feature>
<feature type="region of interest" description="Disordered" evidence="1">
    <location>
        <begin position="631"/>
        <end position="651"/>
    </location>
</feature>
<feature type="compositionally biased region" description="Basic and acidic residues" evidence="1">
    <location>
        <begin position="415"/>
        <end position="425"/>
    </location>
</feature>
<evidence type="ECO:0000313" key="3">
    <source>
        <dbReference type="WBParaSite" id="SMUV_0000002101-mRNA-1"/>
    </source>
</evidence>
<feature type="compositionally biased region" description="Polar residues" evidence="1">
    <location>
        <begin position="393"/>
        <end position="404"/>
    </location>
</feature>
<dbReference type="AlphaFoldDB" id="A0A0N5A7L7"/>
<feature type="compositionally biased region" description="Basic and acidic residues" evidence="1">
    <location>
        <begin position="336"/>
        <end position="346"/>
    </location>
</feature>
<feature type="region of interest" description="Disordered" evidence="1">
    <location>
        <begin position="336"/>
        <end position="456"/>
    </location>
</feature>
<feature type="region of interest" description="Disordered" evidence="1">
    <location>
        <begin position="90"/>
        <end position="225"/>
    </location>
</feature>
<proteinExistence type="predicted"/>